<organism evidence="2 3">
    <name type="scientific">Sistotremastrum suecicum HHB10207 ss-3</name>
    <dbReference type="NCBI Taxonomy" id="1314776"/>
    <lineage>
        <taxon>Eukaryota</taxon>
        <taxon>Fungi</taxon>
        <taxon>Dikarya</taxon>
        <taxon>Basidiomycota</taxon>
        <taxon>Agaricomycotina</taxon>
        <taxon>Agaricomycetes</taxon>
        <taxon>Sistotremastrales</taxon>
        <taxon>Sistotremastraceae</taxon>
        <taxon>Sistotremastrum</taxon>
    </lineage>
</organism>
<evidence type="ECO:0000313" key="2">
    <source>
        <dbReference type="EMBL" id="KZT37090.1"/>
    </source>
</evidence>
<feature type="region of interest" description="Disordered" evidence="1">
    <location>
        <begin position="177"/>
        <end position="236"/>
    </location>
</feature>
<gene>
    <name evidence="2" type="ORF">SISSUDRAFT_1034349</name>
</gene>
<keyword evidence="3" id="KW-1185">Reference proteome</keyword>
<protein>
    <submittedName>
        <fullName evidence="2">Uncharacterized protein</fullName>
    </submittedName>
</protein>
<sequence length="336" mass="37369">MPSTQLVPANYRPAVVDPRLQKKPCPPPGKTFCGLCLETFDAGLQVAMHRVNWHDSPNRAATLVSCPLPGCGQRRRGPLFEIAIAQIYHFYETHTSETPFVCEVGVHHDPEQALLVPHRHPRPSDIDKHLLPFAHEQRDVNSTMESVATFPNGGRSITVEHGEKRVMVISNVDGSFGRGEWREVTPDPSFAPFDHRDDQSQSQAQRMELEVGENRSPSTSSMPRTPSKSSIRTSGGTAIVRRQRSFQALPSPHKPLSNSNLKSVIKSRKMCLGNETQTQTQIVDGRMTLKVVQRRVVEETTEIDVTDELARAPGGMRLNRGVKQIEIGGAGILHRF</sequence>
<name>A0A166C551_9AGAM</name>
<dbReference type="AlphaFoldDB" id="A0A166C551"/>
<dbReference type="EMBL" id="KV428091">
    <property type="protein sequence ID" value="KZT37090.1"/>
    <property type="molecule type" value="Genomic_DNA"/>
</dbReference>
<dbReference type="Proteomes" id="UP000076798">
    <property type="component" value="Unassembled WGS sequence"/>
</dbReference>
<evidence type="ECO:0000256" key="1">
    <source>
        <dbReference type="SAM" id="MobiDB-lite"/>
    </source>
</evidence>
<feature type="compositionally biased region" description="Low complexity" evidence="1">
    <location>
        <begin position="215"/>
        <end position="230"/>
    </location>
</feature>
<evidence type="ECO:0000313" key="3">
    <source>
        <dbReference type="Proteomes" id="UP000076798"/>
    </source>
</evidence>
<proteinExistence type="predicted"/>
<reference evidence="2 3" key="1">
    <citation type="journal article" date="2016" name="Mol. Biol. Evol.">
        <title>Comparative Genomics of Early-Diverging Mushroom-Forming Fungi Provides Insights into the Origins of Lignocellulose Decay Capabilities.</title>
        <authorList>
            <person name="Nagy L.G."/>
            <person name="Riley R."/>
            <person name="Tritt A."/>
            <person name="Adam C."/>
            <person name="Daum C."/>
            <person name="Floudas D."/>
            <person name="Sun H."/>
            <person name="Yadav J.S."/>
            <person name="Pangilinan J."/>
            <person name="Larsson K.H."/>
            <person name="Matsuura K."/>
            <person name="Barry K."/>
            <person name="Labutti K."/>
            <person name="Kuo R."/>
            <person name="Ohm R.A."/>
            <person name="Bhattacharya S.S."/>
            <person name="Shirouzu T."/>
            <person name="Yoshinaga Y."/>
            <person name="Martin F.M."/>
            <person name="Grigoriev I.V."/>
            <person name="Hibbett D.S."/>
        </authorList>
    </citation>
    <scope>NUCLEOTIDE SEQUENCE [LARGE SCALE GENOMIC DNA]</scope>
    <source>
        <strain evidence="2 3">HHB10207 ss-3</strain>
    </source>
</reference>
<accession>A0A166C551</accession>